<feature type="compositionally biased region" description="Basic residues" evidence="1">
    <location>
        <begin position="42"/>
        <end position="54"/>
    </location>
</feature>
<evidence type="ECO:0000256" key="1">
    <source>
        <dbReference type="SAM" id="MobiDB-lite"/>
    </source>
</evidence>
<reference evidence="2" key="1">
    <citation type="submission" date="2003-03" db="EMBL/GenBank/DDBJ databases">
        <authorList>
            <person name="Schulte U."/>
            <person name="Aign V."/>
            <person name="Hoheisel J."/>
            <person name="Brandt P."/>
            <person name="Fartmann B."/>
            <person name="Holland R."/>
            <person name="Nyakatura G."/>
            <person name="Mewes H.W."/>
            <person name="Mannhaupt G."/>
        </authorList>
    </citation>
    <scope>NUCLEOTIDE SEQUENCE</scope>
</reference>
<feature type="compositionally biased region" description="Polar residues" evidence="1">
    <location>
        <begin position="160"/>
        <end position="170"/>
    </location>
</feature>
<proteinExistence type="predicted"/>
<sequence length="176" mass="20527">MAPRRHQLSQPRKVPILTISMLWLQLLYVTDTSNWMDMKATKAGKKRRQKHKTALKAETKEKKIEASDRQMNTTSAEILVLKRKLGEQRRAHEELVKKHETAETEAELMARLASVEHDDDDDGPKAAAAASKHKKRRDNKRFRFGQFNRLYRRRDRQQENDVQVRNSTSAPAIEVE</sequence>
<feature type="compositionally biased region" description="Basic residues" evidence="1">
    <location>
        <begin position="131"/>
        <end position="143"/>
    </location>
</feature>
<evidence type="ECO:0000313" key="2">
    <source>
        <dbReference type="EMBL" id="CAD70281.1"/>
    </source>
</evidence>
<gene>
    <name evidence="2" type="primary">B18E6.010</name>
</gene>
<name>Q873M3_NEUCS</name>
<dbReference type="EMBL" id="BX284745">
    <property type="protein sequence ID" value="CAD70281.1"/>
    <property type="molecule type" value="Genomic_DNA"/>
</dbReference>
<organism evidence="2">
    <name type="scientific">Neurospora crassa</name>
    <dbReference type="NCBI Taxonomy" id="5141"/>
    <lineage>
        <taxon>Eukaryota</taxon>
        <taxon>Fungi</taxon>
        <taxon>Dikarya</taxon>
        <taxon>Ascomycota</taxon>
        <taxon>Pezizomycotina</taxon>
        <taxon>Sordariomycetes</taxon>
        <taxon>Sordariomycetidae</taxon>
        <taxon>Sordariales</taxon>
        <taxon>Sordariaceae</taxon>
        <taxon>Neurospora</taxon>
    </lineage>
</organism>
<accession>Q873M3</accession>
<reference evidence="2" key="2">
    <citation type="submission" date="2003-03" db="EMBL/GenBank/DDBJ databases">
        <authorList>
            <person name="German Neurospora genome project"/>
        </authorList>
    </citation>
    <scope>NUCLEOTIDE SEQUENCE</scope>
</reference>
<protein>
    <submittedName>
        <fullName evidence="2">Uncharacterized protein B18E6.010</fullName>
    </submittedName>
</protein>
<feature type="region of interest" description="Disordered" evidence="1">
    <location>
        <begin position="40"/>
        <end position="71"/>
    </location>
</feature>
<dbReference type="AlphaFoldDB" id="Q873M3"/>
<feature type="compositionally biased region" description="Basic and acidic residues" evidence="1">
    <location>
        <begin position="55"/>
        <end position="68"/>
    </location>
</feature>
<feature type="region of interest" description="Disordered" evidence="1">
    <location>
        <begin position="115"/>
        <end position="176"/>
    </location>
</feature>
<dbReference type="VEuPathDB" id="FungiDB:NCU09604"/>